<dbReference type="EMBL" id="JABSTR010000011">
    <property type="protein sequence ID" value="KAH9380918.1"/>
    <property type="molecule type" value="Genomic_DNA"/>
</dbReference>
<evidence type="ECO:0000256" key="3">
    <source>
        <dbReference type="ARBA" id="ARBA00022692"/>
    </source>
</evidence>
<evidence type="ECO:0000256" key="4">
    <source>
        <dbReference type="ARBA" id="ARBA00022989"/>
    </source>
</evidence>
<dbReference type="GO" id="GO:0022857">
    <property type="term" value="F:transmembrane transporter activity"/>
    <property type="evidence" value="ECO:0007669"/>
    <property type="project" value="InterPro"/>
</dbReference>
<dbReference type="OMA" id="VVISHYK"/>
<dbReference type="Proteomes" id="UP000821853">
    <property type="component" value="Chromosome 9"/>
</dbReference>
<keyword evidence="9" id="KW-1185">Reference proteome</keyword>
<evidence type="ECO:0000256" key="1">
    <source>
        <dbReference type="ARBA" id="ARBA00004141"/>
    </source>
</evidence>
<evidence type="ECO:0000313" key="9">
    <source>
        <dbReference type="Proteomes" id="UP000821853"/>
    </source>
</evidence>
<evidence type="ECO:0000256" key="2">
    <source>
        <dbReference type="ARBA" id="ARBA00022448"/>
    </source>
</evidence>
<feature type="transmembrane region" description="Helical" evidence="6">
    <location>
        <begin position="185"/>
        <end position="206"/>
    </location>
</feature>
<dbReference type="InterPro" id="IPR050930">
    <property type="entry name" value="MFS_Vesicular_Transporter"/>
</dbReference>
<dbReference type="Pfam" id="PF07690">
    <property type="entry name" value="MFS_1"/>
    <property type="match status" value="1"/>
</dbReference>
<dbReference type="InterPro" id="IPR011701">
    <property type="entry name" value="MFS"/>
</dbReference>
<feature type="transmembrane region" description="Helical" evidence="6">
    <location>
        <begin position="12"/>
        <end position="30"/>
    </location>
</feature>
<organism evidence="8 9">
    <name type="scientific">Haemaphysalis longicornis</name>
    <name type="common">Bush tick</name>
    <dbReference type="NCBI Taxonomy" id="44386"/>
    <lineage>
        <taxon>Eukaryota</taxon>
        <taxon>Metazoa</taxon>
        <taxon>Ecdysozoa</taxon>
        <taxon>Arthropoda</taxon>
        <taxon>Chelicerata</taxon>
        <taxon>Arachnida</taxon>
        <taxon>Acari</taxon>
        <taxon>Parasitiformes</taxon>
        <taxon>Ixodida</taxon>
        <taxon>Ixodoidea</taxon>
        <taxon>Ixodidae</taxon>
        <taxon>Haemaphysalinae</taxon>
        <taxon>Haemaphysalis</taxon>
    </lineage>
</organism>
<dbReference type="Gene3D" id="1.20.1250.20">
    <property type="entry name" value="MFS general substrate transporter like domains"/>
    <property type="match status" value="1"/>
</dbReference>
<comment type="subcellular location">
    <subcellularLocation>
        <location evidence="1">Membrane</location>
        <topology evidence="1">Multi-pass membrane protein</topology>
    </subcellularLocation>
</comment>
<feature type="transmembrane region" description="Helical" evidence="6">
    <location>
        <begin position="159"/>
        <end position="179"/>
    </location>
</feature>
<proteinExistence type="predicted"/>
<keyword evidence="3 6" id="KW-0812">Transmembrane</keyword>
<reference evidence="8 9" key="1">
    <citation type="journal article" date="2020" name="Cell">
        <title>Large-Scale Comparative Analyses of Tick Genomes Elucidate Their Genetic Diversity and Vector Capacities.</title>
        <authorList>
            <consortium name="Tick Genome and Microbiome Consortium (TIGMIC)"/>
            <person name="Jia N."/>
            <person name="Wang J."/>
            <person name="Shi W."/>
            <person name="Du L."/>
            <person name="Sun Y."/>
            <person name="Zhan W."/>
            <person name="Jiang J.F."/>
            <person name="Wang Q."/>
            <person name="Zhang B."/>
            <person name="Ji P."/>
            <person name="Bell-Sakyi L."/>
            <person name="Cui X.M."/>
            <person name="Yuan T.T."/>
            <person name="Jiang B.G."/>
            <person name="Yang W.F."/>
            <person name="Lam T.T."/>
            <person name="Chang Q.C."/>
            <person name="Ding S.J."/>
            <person name="Wang X.J."/>
            <person name="Zhu J.G."/>
            <person name="Ruan X.D."/>
            <person name="Zhao L."/>
            <person name="Wei J.T."/>
            <person name="Ye R.Z."/>
            <person name="Que T.C."/>
            <person name="Du C.H."/>
            <person name="Zhou Y.H."/>
            <person name="Cheng J.X."/>
            <person name="Dai P.F."/>
            <person name="Guo W.B."/>
            <person name="Han X.H."/>
            <person name="Huang E.J."/>
            <person name="Li L.F."/>
            <person name="Wei W."/>
            <person name="Gao Y.C."/>
            <person name="Liu J.Z."/>
            <person name="Shao H.Z."/>
            <person name="Wang X."/>
            <person name="Wang C.C."/>
            <person name="Yang T.C."/>
            <person name="Huo Q.B."/>
            <person name="Li W."/>
            <person name="Chen H.Y."/>
            <person name="Chen S.E."/>
            <person name="Zhou L.G."/>
            <person name="Ni X.B."/>
            <person name="Tian J.H."/>
            <person name="Sheng Y."/>
            <person name="Liu T."/>
            <person name="Pan Y.S."/>
            <person name="Xia L.Y."/>
            <person name="Li J."/>
            <person name="Zhao F."/>
            <person name="Cao W.C."/>
        </authorList>
    </citation>
    <scope>NUCLEOTIDE SEQUENCE [LARGE SCALE GENOMIC DNA]</scope>
    <source>
        <strain evidence="8">HaeL-2018</strain>
    </source>
</reference>
<sequence length="238" mass="25462">MPEFQAGLQSLWGAGGAAGAIIGGAFVDLWGYPAGFLIVSSCFMLSLPLIVTSAAFRKTPKSAHPKSLENHNHNVSKTSLKHHRLFWDISFDALLFNLFLIGLIFGFLEPTLEPYLDHFHESSSGIGSVFSVYSLSFSIASALCVVISHYKAEVRLLPLALLLCIVGFIIMGPAPFLPFEPSIGLIYASQVLIGSGVASLHSLSYASVLKRAIAKGFPEGMDTSSFVSGTVFATYVVG</sequence>
<evidence type="ECO:0000259" key="7">
    <source>
        <dbReference type="PROSITE" id="PS50850"/>
    </source>
</evidence>
<keyword evidence="2" id="KW-0813">Transport</keyword>
<dbReference type="VEuPathDB" id="VectorBase:HLOH_054737"/>
<keyword evidence="4 6" id="KW-1133">Transmembrane helix</keyword>
<dbReference type="PANTHER" id="PTHR23506">
    <property type="entry name" value="GH10249P"/>
    <property type="match status" value="1"/>
</dbReference>
<dbReference type="AlphaFoldDB" id="A0A9J6GQU7"/>
<dbReference type="PROSITE" id="PS50850">
    <property type="entry name" value="MFS"/>
    <property type="match status" value="1"/>
</dbReference>
<dbReference type="SUPFAM" id="SSF103473">
    <property type="entry name" value="MFS general substrate transporter"/>
    <property type="match status" value="1"/>
</dbReference>
<feature type="domain" description="Major facilitator superfamily (MFS) profile" evidence="7">
    <location>
        <begin position="90"/>
        <end position="238"/>
    </location>
</feature>
<evidence type="ECO:0000313" key="8">
    <source>
        <dbReference type="EMBL" id="KAH9380918.1"/>
    </source>
</evidence>
<feature type="transmembrane region" description="Helical" evidence="6">
    <location>
        <begin position="128"/>
        <end position="147"/>
    </location>
</feature>
<accession>A0A9J6GQU7</accession>
<gene>
    <name evidence="8" type="ORF">HPB48_008421</name>
</gene>
<dbReference type="GO" id="GO:0016020">
    <property type="term" value="C:membrane"/>
    <property type="evidence" value="ECO:0007669"/>
    <property type="project" value="UniProtKB-SubCell"/>
</dbReference>
<keyword evidence="5 6" id="KW-0472">Membrane</keyword>
<name>A0A9J6GQU7_HAELO</name>
<feature type="transmembrane region" description="Helical" evidence="6">
    <location>
        <begin position="85"/>
        <end position="108"/>
    </location>
</feature>
<feature type="transmembrane region" description="Helical" evidence="6">
    <location>
        <begin position="36"/>
        <end position="56"/>
    </location>
</feature>
<evidence type="ECO:0000256" key="5">
    <source>
        <dbReference type="ARBA" id="ARBA00023136"/>
    </source>
</evidence>
<protein>
    <recommendedName>
        <fullName evidence="7">Major facilitator superfamily (MFS) profile domain-containing protein</fullName>
    </recommendedName>
</protein>
<dbReference type="InterPro" id="IPR020846">
    <property type="entry name" value="MFS_dom"/>
</dbReference>
<comment type="caution">
    <text evidence="8">The sequence shown here is derived from an EMBL/GenBank/DDBJ whole genome shotgun (WGS) entry which is preliminary data.</text>
</comment>
<dbReference type="OrthoDB" id="6494670at2759"/>
<evidence type="ECO:0000256" key="6">
    <source>
        <dbReference type="SAM" id="Phobius"/>
    </source>
</evidence>
<dbReference type="InterPro" id="IPR036259">
    <property type="entry name" value="MFS_trans_sf"/>
</dbReference>
<dbReference type="PANTHER" id="PTHR23506:SF26">
    <property type="entry name" value="MFS-TYPE TRANSPORTER SLC18B1"/>
    <property type="match status" value="1"/>
</dbReference>